<proteinExistence type="predicted"/>
<reference evidence="1" key="2">
    <citation type="submission" date="2015-06" db="UniProtKB">
        <authorList>
            <consortium name="EnsemblProtists"/>
        </authorList>
    </citation>
    <scope>IDENTIFICATION</scope>
    <source>
        <strain evidence="1">Emoy2</strain>
    </source>
</reference>
<dbReference type="InParanoid" id="M4BQH1"/>
<dbReference type="AlphaFoldDB" id="M4BQH1"/>
<keyword evidence="2" id="KW-1185">Reference proteome</keyword>
<reference evidence="2" key="1">
    <citation type="journal article" date="2010" name="Science">
        <title>Signatures of adaptation to obligate biotrophy in the Hyaloperonospora arabidopsidis genome.</title>
        <authorList>
            <person name="Baxter L."/>
            <person name="Tripathy S."/>
            <person name="Ishaque N."/>
            <person name="Boot N."/>
            <person name="Cabral A."/>
            <person name="Kemen E."/>
            <person name="Thines M."/>
            <person name="Ah-Fong A."/>
            <person name="Anderson R."/>
            <person name="Badejoko W."/>
            <person name="Bittner-Eddy P."/>
            <person name="Boore J.L."/>
            <person name="Chibucos M.C."/>
            <person name="Coates M."/>
            <person name="Dehal P."/>
            <person name="Delehaunty K."/>
            <person name="Dong S."/>
            <person name="Downton P."/>
            <person name="Dumas B."/>
            <person name="Fabro G."/>
            <person name="Fronick C."/>
            <person name="Fuerstenberg S.I."/>
            <person name="Fulton L."/>
            <person name="Gaulin E."/>
            <person name="Govers F."/>
            <person name="Hughes L."/>
            <person name="Humphray S."/>
            <person name="Jiang R.H."/>
            <person name="Judelson H."/>
            <person name="Kamoun S."/>
            <person name="Kyung K."/>
            <person name="Meijer H."/>
            <person name="Minx P."/>
            <person name="Morris P."/>
            <person name="Nelson J."/>
            <person name="Phuntumart V."/>
            <person name="Qutob D."/>
            <person name="Rehmany A."/>
            <person name="Rougon-Cardoso A."/>
            <person name="Ryden P."/>
            <person name="Torto-Alalibo T."/>
            <person name="Studholme D."/>
            <person name="Wang Y."/>
            <person name="Win J."/>
            <person name="Wood J."/>
            <person name="Clifton S.W."/>
            <person name="Rogers J."/>
            <person name="Van den Ackerveken G."/>
            <person name="Jones J.D."/>
            <person name="McDowell J.M."/>
            <person name="Beynon J."/>
            <person name="Tyler B.M."/>
        </authorList>
    </citation>
    <scope>NUCLEOTIDE SEQUENCE [LARGE SCALE GENOMIC DNA]</scope>
    <source>
        <strain evidence="2">Emoy2</strain>
    </source>
</reference>
<dbReference type="HOGENOM" id="CLU_1707664_0_0_1"/>
<dbReference type="VEuPathDB" id="FungiDB:HpaG808660"/>
<dbReference type="EnsemblProtists" id="HpaT808660">
    <property type="protein sequence ID" value="HpaP808660"/>
    <property type="gene ID" value="HpaG808660"/>
</dbReference>
<sequence length="154" mass="17170">MPIKKNTHALHNITCYKRDVSLHAPAFQATRRSNHIPASNPSSESNWTRTILSHFTALDLFFSDSYESFTDSLKSLASNRASAQERVRSRGIPHLGSSPVADPNIFASVFIAMMLPVHRLDADYVSSRSIRFVEYSTRVGSIAKSKEQNFPSGN</sequence>
<dbReference type="Proteomes" id="UP000011713">
    <property type="component" value="Unassembled WGS sequence"/>
</dbReference>
<protein>
    <submittedName>
        <fullName evidence="1">Uncharacterized protein</fullName>
    </submittedName>
</protein>
<evidence type="ECO:0000313" key="2">
    <source>
        <dbReference type="Proteomes" id="UP000011713"/>
    </source>
</evidence>
<evidence type="ECO:0000313" key="1">
    <source>
        <dbReference type="EnsemblProtists" id="HpaP808660"/>
    </source>
</evidence>
<name>M4BQH1_HYAAE</name>
<organism evidence="1 2">
    <name type="scientific">Hyaloperonospora arabidopsidis (strain Emoy2)</name>
    <name type="common">Downy mildew agent</name>
    <name type="synonym">Peronospora arabidopsidis</name>
    <dbReference type="NCBI Taxonomy" id="559515"/>
    <lineage>
        <taxon>Eukaryota</taxon>
        <taxon>Sar</taxon>
        <taxon>Stramenopiles</taxon>
        <taxon>Oomycota</taxon>
        <taxon>Peronosporomycetes</taxon>
        <taxon>Peronosporales</taxon>
        <taxon>Peronosporaceae</taxon>
        <taxon>Hyaloperonospora</taxon>
    </lineage>
</organism>
<accession>M4BQH1</accession>
<dbReference type="EMBL" id="JH598573">
    <property type="status" value="NOT_ANNOTATED_CDS"/>
    <property type="molecule type" value="Genomic_DNA"/>
</dbReference>